<dbReference type="GO" id="GO:0005886">
    <property type="term" value="C:plasma membrane"/>
    <property type="evidence" value="ECO:0007669"/>
    <property type="project" value="TreeGrafter"/>
</dbReference>
<reference evidence="3" key="2">
    <citation type="submission" date="2021-09" db="EMBL/GenBank/DDBJ databases">
        <authorList>
            <person name="Jia N."/>
            <person name="Wang J."/>
            <person name="Shi W."/>
            <person name="Du L."/>
            <person name="Sun Y."/>
            <person name="Zhan W."/>
            <person name="Jiang J."/>
            <person name="Wang Q."/>
            <person name="Zhang B."/>
            <person name="Ji P."/>
            <person name="Sakyi L.B."/>
            <person name="Cui X."/>
            <person name="Yuan T."/>
            <person name="Jiang B."/>
            <person name="Yang W."/>
            <person name="Lam T.T.-Y."/>
            <person name="Chang Q."/>
            <person name="Ding S."/>
            <person name="Wang X."/>
            <person name="Zhu J."/>
            <person name="Ruan X."/>
            <person name="Zhao L."/>
            <person name="Wei J."/>
            <person name="Que T."/>
            <person name="Du C."/>
            <person name="Cheng J."/>
            <person name="Dai P."/>
            <person name="Han X."/>
            <person name="Huang E."/>
            <person name="Gao Y."/>
            <person name="Liu J."/>
            <person name="Shao H."/>
            <person name="Ye R."/>
            <person name="Li L."/>
            <person name="Wei W."/>
            <person name="Wang X."/>
            <person name="Wang C."/>
            <person name="Huo Q."/>
            <person name="Li W."/>
            <person name="Guo W."/>
            <person name="Chen H."/>
            <person name="Chen S."/>
            <person name="Zhou L."/>
            <person name="Zhou L."/>
            <person name="Ni X."/>
            <person name="Tian J."/>
            <person name="Zhou Y."/>
            <person name="Sheng Y."/>
            <person name="Liu T."/>
            <person name="Pan Y."/>
            <person name="Xia L."/>
            <person name="Li J."/>
            <person name="Zhao F."/>
            <person name="Cao W."/>
        </authorList>
    </citation>
    <scope>NUCLEOTIDE SEQUENCE</scope>
    <source>
        <strain evidence="3">Rsan-2018</strain>
        <tissue evidence="3">Larvae</tissue>
    </source>
</reference>
<dbReference type="InterPro" id="IPR024079">
    <property type="entry name" value="MetalloPept_cat_dom_sf"/>
</dbReference>
<evidence type="ECO:0000256" key="1">
    <source>
        <dbReference type="SAM" id="MobiDB-lite"/>
    </source>
</evidence>
<keyword evidence="2" id="KW-0812">Transmembrane</keyword>
<sequence length="468" mass="50262">MTDETSLRSGGAQTASRTTAVASNDTPPQPASTGLSKRHRRRKLFTSKGKKRRSGARGAQTPLWGTDARQAPPEESRSSPVSDAGGPFVADTSEATSPSARMSNTAINNDKTQDASEPTPTAQISQGGGGSAASSVKREKPTPAQRTTSANGTLQEQHMEACAPPSPECVVETCPWDRCSQPTLESVAEPHGFTTAGTHVASGPQSGNDDGTDTLKGRRKSLVRFGGTTIREITQRTRSAIAWHGSQQHVLIALVAVVVLLLSLAVLILVFVRVEDPLVLTRCSSTNCRSAARDLERFLDIGVDPCKDFYGHVCRRWEEVANAEPKDDANAATTHVSNDFLGAHWRSMLTRLNTSLHETGAEMDTHQGGNATSASASLKAVARFYRFCHRFLLSPNVSLAAMLDSLDVDRAALQALLRAPDAMSLLRATITLSLTRGVHVAFNLGVVHSVSYGETQLRVFQARMRKVE</sequence>
<keyword evidence="4" id="KW-1185">Reference proteome</keyword>
<reference evidence="3" key="1">
    <citation type="journal article" date="2020" name="Cell">
        <title>Large-Scale Comparative Analyses of Tick Genomes Elucidate Their Genetic Diversity and Vector Capacities.</title>
        <authorList>
            <consortium name="Tick Genome and Microbiome Consortium (TIGMIC)"/>
            <person name="Jia N."/>
            <person name="Wang J."/>
            <person name="Shi W."/>
            <person name="Du L."/>
            <person name="Sun Y."/>
            <person name="Zhan W."/>
            <person name="Jiang J.F."/>
            <person name="Wang Q."/>
            <person name="Zhang B."/>
            <person name="Ji P."/>
            <person name="Bell-Sakyi L."/>
            <person name="Cui X.M."/>
            <person name="Yuan T.T."/>
            <person name="Jiang B.G."/>
            <person name="Yang W.F."/>
            <person name="Lam T.T."/>
            <person name="Chang Q.C."/>
            <person name="Ding S.J."/>
            <person name="Wang X.J."/>
            <person name="Zhu J.G."/>
            <person name="Ruan X.D."/>
            <person name="Zhao L."/>
            <person name="Wei J.T."/>
            <person name="Ye R.Z."/>
            <person name="Que T.C."/>
            <person name="Du C.H."/>
            <person name="Zhou Y.H."/>
            <person name="Cheng J.X."/>
            <person name="Dai P.F."/>
            <person name="Guo W.B."/>
            <person name="Han X.H."/>
            <person name="Huang E.J."/>
            <person name="Li L.F."/>
            <person name="Wei W."/>
            <person name="Gao Y.C."/>
            <person name="Liu J.Z."/>
            <person name="Shao H.Z."/>
            <person name="Wang X."/>
            <person name="Wang C.C."/>
            <person name="Yang T.C."/>
            <person name="Huo Q.B."/>
            <person name="Li W."/>
            <person name="Chen H.Y."/>
            <person name="Chen S.E."/>
            <person name="Zhou L.G."/>
            <person name="Ni X.B."/>
            <person name="Tian J.H."/>
            <person name="Sheng Y."/>
            <person name="Liu T."/>
            <person name="Pan Y.S."/>
            <person name="Xia L.Y."/>
            <person name="Li J."/>
            <person name="Zhao F."/>
            <person name="Cao W.C."/>
        </authorList>
    </citation>
    <scope>NUCLEOTIDE SEQUENCE</scope>
    <source>
        <strain evidence="3">Rsan-2018</strain>
    </source>
</reference>
<dbReference type="GO" id="GO:0004222">
    <property type="term" value="F:metalloendopeptidase activity"/>
    <property type="evidence" value="ECO:0007669"/>
    <property type="project" value="InterPro"/>
</dbReference>
<feature type="compositionally biased region" description="Polar residues" evidence="1">
    <location>
        <begin position="7"/>
        <end position="35"/>
    </location>
</feature>
<dbReference type="Proteomes" id="UP000821837">
    <property type="component" value="Unassembled WGS sequence"/>
</dbReference>
<protein>
    <recommendedName>
        <fullName evidence="5">Peptidase M13 N-terminal domain-containing protein</fullName>
    </recommendedName>
</protein>
<dbReference type="AlphaFoldDB" id="A0A9D4Q6G1"/>
<feature type="compositionally biased region" description="Polar residues" evidence="1">
    <location>
        <begin position="93"/>
        <end position="121"/>
    </location>
</feature>
<evidence type="ECO:0000313" key="3">
    <source>
        <dbReference type="EMBL" id="KAH7968808.1"/>
    </source>
</evidence>
<dbReference type="EMBL" id="JABSTV010001248">
    <property type="protein sequence ID" value="KAH7968808.1"/>
    <property type="molecule type" value="Genomic_DNA"/>
</dbReference>
<feature type="compositionally biased region" description="Polar residues" evidence="1">
    <location>
        <begin position="144"/>
        <end position="156"/>
    </location>
</feature>
<feature type="transmembrane region" description="Helical" evidence="2">
    <location>
        <begin position="250"/>
        <end position="272"/>
    </location>
</feature>
<evidence type="ECO:0008006" key="5">
    <source>
        <dbReference type="Google" id="ProtNLM"/>
    </source>
</evidence>
<dbReference type="VEuPathDB" id="VectorBase:RSAN_037885"/>
<dbReference type="PANTHER" id="PTHR11733">
    <property type="entry name" value="ZINC METALLOPROTEASE FAMILY M13 NEPRILYSIN-RELATED"/>
    <property type="match status" value="1"/>
</dbReference>
<dbReference type="SUPFAM" id="SSF55486">
    <property type="entry name" value="Metalloproteases ('zincins'), catalytic domain"/>
    <property type="match status" value="1"/>
</dbReference>
<evidence type="ECO:0000313" key="4">
    <source>
        <dbReference type="Proteomes" id="UP000821837"/>
    </source>
</evidence>
<proteinExistence type="predicted"/>
<dbReference type="GO" id="GO:0016485">
    <property type="term" value="P:protein processing"/>
    <property type="evidence" value="ECO:0007669"/>
    <property type="project" value="TreeGrafter"/>
</dbReference>
<gene>
    <name evidence="3" type="ORF">HPB52_011439</name>
</gene>
<keyword evidence="2" id="KW-1133">Transmembrane helix</keyword>
<dbReference type="InterPro" id="IPR042089">
    <property type="entry name" value="Peptidase_M13_dom_2"/>
</dbReference>
<dbReference type="PANTHER" id="PTHR11733:SF241">
    <property type="entry name" value="GH26575P-RELATED"/>
    <property type="match status" value="1"/>
</dbReference>
<accession>A0A9D4Q6G1</accession>
<feature type="compositionally biased region" description="Basic residues" evidence="1">
    <location>
        <begin position="36"/>
        <end position="55"/>
    </location>
</feature>
<comment type="caution">
    <text evidence="3">The sequence shown here is derived from an EMBL/GenBank/DDBJ whole genome shotgun (WGS) entry which is preliminary data.</text>
</comment>
<evidence type="ECO:0000256" key="2">
    <source>
        <dbReference type="SAM" id="Phobius"/>
    </source>
</evidence>
<dbReference type="Gene3D" id="1.10.1380.10">
    <property type="entry name" value="Neutral endopeptidase , domain2"/>
    <property type="match status" value="1"/>
</dbReference>
<organism evidence="3 4">
    <name type="scientific">Rhipicephalus sanguineus</name>
    <name type="common">Brown dog tick</name>
    <name type="synonym">Ixodes sanguineus</name>
    <dbReference type="NCBI Taxonomy" id="34632"/>
    <lineage>
        <taxon>Eukaryota</taxon>
        <taxon>Metazoa</taxon>
        <taxon>Ecdysozoa</taxon>
        <taxon>Arthropoda</taxon>
        <taxon>Chelicerata</taxon>
        <taxon>Arachnida</taxon>
        <taxon>Acari</taxon>
        <taxon>Parasitiformes</taxon>
        <taxon>Ixodida</taxon>
        <taxon>Ixodoidea</taxon>
        <taxon>Ixodidae</taxon>
        <taxon>Rhipicephalinae</taxon>
        <taxon>Rhipicephalus</taxon>
        <taxon>Rhipicephalus</taxon>
    </lineage>
</organism>
<feature type="region of interest" description="Disordered" evidence="1">
    <location>
        <begin position="197"/>
        <end position="216"/>
    </location>
</feature>
<dbReference type="PROSITE" id="PS51885">
    <property type="entry name" value="NEPRILYSIN"/>
    <property type="match status" value="1"/>
</dbReference>
<name>A0A9D4Q6G1_RHISA</name>
<feature type="region of interest" description="Disordered" evidence="1">
    <location>
        <begin position="1"/>
        <end position="157"/>
    </location>
</feature>
<dbReference type="Gene3D" id="3.40.390.10">
    <property type="entry name" value="Collagenase (Catalytic Domain)"/>
    <property type="match status" value="1"/>
</dbReference>
<keyword evidence="2" id="KW-0472">Membrane</keyword>
<dbReference type="InterPro" id="IPR000718">
    <property type="entry name" value="Peptidase_M13"/>
</dbReference>
<dbReference type="VEuPathDB" id="VectorBase:RSAN_043340"/>